<evidence type="ECO:0000313" key="2">
    <source>
        <dbReference type="EMBL" id="VDG69797.1"/>
    </source>
</evidence>
<organism evidence="2 3">
    <name type="scientific">Clostridium carnis</name>
    <dbReference type="NCBI Taxonomy" id="1530"/>
    <lineage>
        <taxon>Bacteria</taxon>
        <taxon>Bacillati</taxon>
        <taxon>Bacillota</taxon>
        <taxon>Clostridia</taxon>
        <taxon>Eubacteriales</taxon>
        <taxon>Clostridiaceae</taxon>
        <taxon>Clostridium</taxon>
    </lineage>
</organism>
<evidence type="ECO:0000256" key="1">
    <source>
        <dbReference type="SAM" id="MobiDB-lite"/>
    </source>
</evidence>
<accession>A0ABY6SNS7</accession>
<reference evidence="2 3" key="1">
    <citation type="submission" date="2018-11" db="EMBL/GenBank/DDBJ databases">
        <authorList>
            <consortium name="Pathogen Informatics"/>
        </authorList>
    </citation>
    <scope>NUCLEOTIDE SEQUENCE [LARGE SCALE GENOMIC DNA]</scope>
    <source>
        <strain evidence="2 3">NCTC10913</strain>
    </source>
</reference>
<sequence>MYKSNTNKDNKYSKNAKLKKEDSEKNDSKSSSLKKALIAGGLSLFSNDLNNTNLSSSDDIITVLESEYKDSLFSDDEVLKNNYLKSSSTLTNDNKNTTIHHNNSNEVNSTKNYEKSSYFLKYYVPNKNKCKVNMKYLNEIINTLKGDYMSITELFQTFQKYDFSSIDNVKSNKILNDLESKVFNRYRSFNNISRIINSNIELKNTLSSICKAEDIASQCAMYAYNIYSFIKIFHYKKNNNIGSKSLKKHTYSSSNNQKNSKFKKEEFDPLKSSRDEEIKILQNKSTDNISSEEYSNLNTLRNDRSIMEGYKSNLRLNTIQKTRTEDLSNDIRNSKKSIDKLIFNAPIMSFNNLNKLSLNGFNLVKMYKNLQK</sequence>
<dbReference type="RefSeq" id="WP_125147694.1">
    <property type="nucleotide sequence ID" value="NZ_UYIN01000001.1"/>
</dbReference>
<name>A0ABY6SNS7_9CLOT</name>
<comment type="caution">
    <text evidence="2">The sequence shown here is derived from an EMBL/GenBank/DDBJ whole genome shotgun (WGS) entry which is preliminary data.</text>
</comment>
<keyword evidence="3" id="KW-1185">Reference proteome</keyword>
<protein>
    <submittedName>
        <fullName evidence="2">Uncharacterized protein</fullName>
    </submittedName>
</protein>
<evidence type="ECO:0000313" key="3">
    <source>
        <dbReference type="Proteomes" id="UP000277570"/>
    </source>
</evidence>
<dbReference type="Proteomes" id="UP000277570">
    <property type="component" value="Unassembled WGS sequence"/>
</dbReference>
<dbReference type="EMBL" id="UYIN01000001">
    <property type="protein sequence ID" value="VDG69797.1"/>
    <property type="molecule type" value="Genomic_DNA"/>
</dbReference>
<proteinExistence type="predicted"/>
<feature type="compositionally biased region" description="Basic and acidic residues" evidence="1">
    <location>
        <begin position="1"/>
        <end position="28"/>
    </location>
</feature>
<feature type="region of interest" description="Disordered" evidence="1">
    <location>
        <begin position="1"/>
        <end position="30"/>
    </location>
</feature>
<gene>
    <name evidence="2" type="ORF">NCTC10913_00436</name>
</gene>
<feature type="region of interest" description="Disordered" evidence="1">
    <location>
        <begin position="248"/>
        <end position="269"/>
    </location>
</feature>